<dbReference type="EMBL" id="CP031124">
    <property type="protein sequence ID" value="AXF86046.1"/>
    <property type="molecule type" value="Genomic_DNA"/>
</dbReference>
<evidence type="ECO:0000256" key="1">
    <source>
        <dbReference type="ARBA" id="ARBA00022723"/>
    </source>
</evidence>
<dbReference type="Gene3D" id="3.40.50.1400">
    <property type="match status" value="1"/>
</dbReference>
<evidence type="ECO:0008006" key="5">
    <source>
        <dbReference type="Google" id="ProtNLM"/>
    </source>
</evidence>
<dbReference type="KEGG" id="hyf:DTO96_101787"/>
<protein>
    <recommendedName>
        <fullName evidence="5">Sirohydrochlorin cobaltochelatase</fullName>
    </recommendedName>
</protein>
<keyword evidence="1" id="KW-0479">Metal-binding</keyword>
<dbReference type="PANTHER" id="PTHR33542:SF3">
    <property type="entry name" value="SIROHYDROCHLORIN FERROCHELATASE, CHLOROPLASTIC"/>
    <property type="match status" value="1"/>
</dbReference>
<gene>
    <name evidence="3" type="ORF">DTO96_101787</name>
</gene>
<dbReference type="CDD" id="cd03416">
    <property type="entry name" value="CbiX_SirB_N"/>
    <property type="match status" value="1"/>
</dbReference>
<sequence length="118" mass="12781">MVLFAHGSRQNTWRMPFDVIAQKVSERHPNVQVELAFLEFMTPTLTESLNTLAGQGIVSINIVPLFFGVGNHVARDLDALIQSFTDAHPHVQLTVAPAVGQSPVVLEAMADYAGSLLG</sequence>
<organism evidence="3 4">
    <name type="scientific">Ephemeroptericola cinctiostellae</name>
    <dbReference type="NCBI Taxonomy" id="2268024"/>
    <lineage>
        <taxon>Bacteria</taxon>
        <taxon>Pseudomonadati</taxon>
        <taxon>Pseudomonadota</taxon>
        <taxon>Betaproteobacteria</taxon>
        <taxon>Burkholderiales</taxon>
        <taxon>Burkholderiaceae</taxon>
        <taxon>Ephemeroptericola</taxon>
    </lineage>
</organism>
<accession>A0A345DCF8</accession>
<reference evidence="4" key="1">
    <citation type="submission" date="2018-07" db="EMBL/GenBank/DDBJ databases">
        <authorList>
            <person name="Kim H."/>
        </authorList>
    </citation>
    <scope>NUCLEOTIDE SEQUENCE [LARGE SCALE GENOMIC DNA]</scope>
    <source>
        <strain evidence="4">F02</strain>
    </source>
</reference>
<keyword evidence="4" id="KW-1185">Reference proteome</keyword>
<keyword evidence="2" id="KW-0456">Lyase</keyword>
<proteinExistence type="predicted"/>
<dbReference type="Pfam" id="PF01903">
    <property type="entry name" value="CbiX"/>
    <property type="match status" value="1"/>
</dbReference>
<evidence type="ECO:0000256" key="2">
    <source>
        <dbReference type="ARBA" id="ARBA00023239"/>
    </source>
</evidence>
<dbReference type="SUPFAM" id="SSF53800">
    <property type="entry name" value="Chelatase"/>
    <property type="match status" value="1"/>
</dbReference>
<dbReference type="GO" id="GO:0046872">
    <property type="term" value="F:metal ion binding"/>
    <property type="evidence" value="ECO:0007669"/>
    <property type="project" value="UniProtKB-KW"/>
</dbReference>
<dbReference type="PANTHER" id="PTHR33542">
    <property type="entry name" value="SIROHYDROCHLORIN FERROCHELATASE, CHLOROPLASTIC"/>
    <property type="match status" value="1"/>
</dbReference>
<evidence type="ECO:0000313" key="4">
    <source>
        <dbReference type="Proteomes" id="UP000252182"/>
    </source>
</evidence>
<dbReference type="InterPro" id="IPR050963">
    <property type="entry name" value="Sirohydro_Cobaltochel/CbiX"/>
</dbReference>
<name>A0A345DCF8_9BURK</name>
<evidence type="ECO:0000313" key="3">
    <source>
        <dbReference type="EMBL" id="AXF86046.1"/>
    </source>
</evidence>
<dbReference type="AlphaFoldDB" id="A0A345DCF8"/>
<dbReference type="Proteomes" id="UP000252182">
    <property type="component" value="Chromosome"/>
</dbReference>
<dbReference type="InterPro" id="IPR002762">
    <property type="entry name" value="CbiX-like"/>
</dbReference>
<dbReference type="GO" id="GO:0016829">
    <property type="term" value="F:lyase activity"/>
    <property type="evidence" value="ECO:0007669"/>
    <property type="project" value="UniProtKB-KW"/>
</dbReference>